<reference evidence="1 2" key="1">
    <citation type="submission" date="2018-10" db="EMBL/GenBank/DDBJ databases">
        <title>Genome-centric metagenomics revealed C2 chemical producing, CO utilizing Clostridium with novel acetogenic gene cluster.</title>
        <authorList>
            <person name="Kang H."/>
            <person name="Park B."/>
            <person name="Choi I.G."/>
            <person name="Chang I.S."/>
        </authorList>
    </citation>
    <scope>NUCLEOTIDE SEQUENCE [LARGE SCALE GENOMIC DNA]</scope>
    <source>
        <strain evidence="1 2">H21-9</strain>
    </source>
</reference>
<accession>A0A3M0T2R1</accession>
<dbReference type="EMBL" id="RFAQ01000001">
    <property type="protein sequence ID" value="RMD04904.1"/>
    <property type="molecule type" value="Genomic_DNA"/>
</dbReference>
<proteinExistence type="predicted"/>
<dbReference type="Proteomes" id="UP000277999">
    <property type="component" value="Unassembled WGS sequence"/>
</dbReference>
<evidence type="ECO:0000313" key="1">
    <source>
        <dbReference type="EMBL" id="RMD04904.1"/>
    </source>
</evidence>
<gene>
    <name evidence="1" type="ORF">D9O40_00700</name>
</gene>
<evidence type="ECO:0000313" key="2">
    <source>
        <dbReference type="Proteomes" id="UP000277999"/>
    </source>
</evidence>
<dbReference type="RefSeq" id="WP_122057667.1">
    <property type="nucleotide sequence ID" value="NZ_RFAQ01000001.1"/>
</dbReference>
<dbReference type="AlphaFoldDB" id="A0A3M0T2R1"/>
<organism evidence="1 2">
    <name type="scientific">Clostridium autoethanogenum</name>
    <dbReference type="NCBI Taxonomy" id="84023"/>
    <lineage>
        <taxon>Bacteria</taxon>
        <taxon>Bacillati</taxon>
        <taxon>Bacillota</taxon>
        <taxon>Clostridia</taxon>
        <taxon>Eubacteriales</taxon>
        <taxon>Clostridiaceae</taxon>
        <taxon>Clostridium</taxon>
    </lineage>
</organism>
<protein>
    <submittedName>
        <fullName evidence="1">Uncharacterized protein</fullName>
    </submittedName>
</protein>
<sequence>MSSIKLGDWTIKSTSSSYTLWSAQNKIMVEFNNRKVAVIELDTDNNILISSTSAKCEIDKNDNTITIVDADDFNHNNIPVGAKCW</sequence>
<comment type="caution">
    <text evidence="1">The sequence shown here is derived from an EMBL/GenBank/DDBJ whole genome shotgun (WGS) entry which is preliminary data.</text>
</comment>
<name>A0A3M0T2R1_9CLOT</name>